<organism evidence="2 3">
    <name type="scientific">Xylanibacter ruminicola</name>
    <name type="common">Prevotella ruminicola</name>
    <dbReference type="NCBI Taxonomy" id="839"/>
    <lineage>
        <taxon>Bacteria</taxon>
        <taxon>Pseudomonadati</taxon>
        <taxon>Bacteroidota</taxon>
        <taxon>Bacteroidia</taxon>
        <taxon>Bacteroidales</taxon>
        <taxon>Prevotellaceae</taxon>
        <taxon>Xylanibacter</taxon>
    </lineage>
</organism>
<keyword evidence="1" id="KW-0812">Transmembrane</keyword>
<dbReference type="Proteomes" id="UP000887097">
    <property type="component" value="Unassembled WGS sequence"/>
</dbReference>
<dbReference type="PROSITE" id="PS51257">
    <property type="entry name" value="PROKAR_LIPOPROTEIN"/>
    <property type="match status" value="1"/>
</dbReference>
<name>A0AA37I3F5_XYLRU</name>
<reference evidence="2" key="1">
    <citation type="submission" date="2021-08" db="EMBL/GenBank/DDBJ databases">
        <title>Prevotella lacticifex sp. nov., isolated from rumen of cow.</title>
        <authorList>
            <person name="Shinkai T."/>
            <person name="Ikeyama N."/>
            <person name="Kumagai M."/>
            <person name="Ohmori H."/>
            <person name="Sakamoto M."/>
            <person name="Ohkuma M."/>
            <person name="Mitsumori M."/>
        </authorList>
    </citation>
    <scope>NUCLEOTIDE SEQUENCE</scope>
    <source>
        <strain evidence="2">JCM 8259</strain>
    </source>
</reference>
<keyword evidence="1" id="KW-1133">Transmembrane helix</keyword>
<dbReference type="EMBL" id="BPTT01000001">
    <property type="protein sequence ID" value="GJG34601.1"/>
    <property type="molecule type" value="Genomic_DNA"/>
</dbReference>
<sequence length="71" mass="8535">MNNKVRIRFIFIYYVFVISCTKVLQIDHIQKKASKCITNNKPYIKEYADNQPVRLNQVSYLYNRNIGRYAD</sequence>
<gene>
    <name evidence="2" type="ORF">PRMUPPPA20_27100</name>
</gene>
<evidence type="ECO:0000313" key="3">
    <source>
        <dbReference type="Proteomes" id="UP000887097"/>
    </source>
</evidence>
<evidence type="ECO:0000313" key="2">
    <source>
        <dbReference type="EMBL" id="GJG34601.1"/>
    </source>
</evidence>
<proteinExistence type="predicted"/>
<accession>A0AA37I3F5</accession>
<feature type="transmembrane region" description="Helical" evidence="1">
    <location>
        <begin position="6"/>
        <end position="24"/>
    </location>
</feature>
<dbReference type="AlphaFoldDB" id="A0AA37I3F5"/>
<comment type="caution">
    <text evidence="2">The sequence shown here is derived from an EMBL/GenBank/DDBJ whole genome shotgun (WGS) entry which is preliminary data.</text>
</comment>
<keyword evidence="1" id="KW-0472">Membrane</keyword>
<protein>
    <recommendedName>
        <fullName evidence="4">Lipoprotein</fullName>
    </recommendedName>
</protein>
<evidence type="ECO:0008006" key="4">
    <source>
        <dbReference type="Google" id="ProtNLM"/>
    </source>
</evidence>
<evidence type="ECO:0000256" key="1">
    <source>
        <dbReference type="SAM" id="Phobius"/>
    </source>
</evidence>